<dbReference type="InterPro" id="IPR012336">
    <property type="entry name" value="Thioredoxin-like_fold"/>
</dbReference>
<feature type="compositionally biased region" description="Polar residues" evidence="6">
    <location>
        <begin position="31"/>
        <end position="49"/>
    </location>
</feature>
<dbReference type="Pfam" id="PF13462">
    <property type="entry name" value="Thioredoxin_4"/>
    <property type="match status" value="1"/>
</dbReference>
<dbReference type="Proteomes" id="UP000604001">
    <property type="component" value="Unassembled WGS sequence"/>
</dbReference>
<dbReference type="Gene3D" id="3.40.30.10">
    <property type="entry name" value="Glutaredoxin"/>
    <property type="match status" value="1"/>
</dbReference>
<comment type="similarity">
    <text evidence="1">Belongs to the thioredoxin family. DsbA subfamily.</text>
</comment>
<evidence type="ECO:0000256" key="6">
    <source>
        <dbReference type="SAM" id="MobiDB-lite"/>
    </source>
</evidence>
<feature type="domain" description="Thioredoxin" evidence="7">
    <location>
        <begin position="58"/>
        <end position="244"/>
    </location>
</feature>
<accession>A0ABR6U5F3</accession>
<sequence length="245" mass="26629">MTKQLKLSLTLAGAFAILVVTLLTAAALRSDNSTDGNVTDDGNLTTTGESRLVRSDSHILGTPAGATPSSPREEAEPADAVEAVGDSVTFVEFLDFECEACRSAYPFVEELRAEYEGRVTFVARYFPMPGHFNADRAARAVEASARQGAFEAMYQRMYETQEQWGGQRVPLDDLFRSFAEDLNLDMAAWDAAYASRATSERVAKDVEDGIALGVQGTPTFFIDGKRLEPRIYGDFADALDAALAD</sequence>
<reference evidence="8 9" key="1">
    <citation type="submission" date="2020-08" db="EMBL/GenBank/DDBJ databases">
        <title>novel species in genus Nocardioides.</title>
        <authorList>
            <person name="Zhang G."/>
        </authorList>
    </citation>
    <scope>NUCLEOTIDE SEQUENCE [LARGE SCALE GENOMIC DNA]</scope>
    <source>
        <strain evidence="8 9">SC8A-24</strain>
    </source>
</reference>
<protein>
    <submittedName>
        <fullName evidence="8">Thioredoxin domain-containing protein</fullName>
    </submittedName>
</protein>
<feature type="region of interest" description="Disordered" evidence="6">
    <location>
        <begin position="31"/>
        <end position="80"/>
    </location>
</feature>
<keyword evidence="9" id="KW-1185">Reference proteome</keyword>
<evidence type="ECO:0000256" key="3">
    <source>
        <dbReference type="ARBA" id="ARBA00023002"/>
    </source>
</evidence>
<evidence type="ECO:0000259" key="7">
    <source>
        <dbReference type="PROSITE" id="PS51352"/>
    </source>
</evidence>
<dbReference type="PROSITE" id="PS51352">
    <property type="entry name" value="THIOREDOXIN_2"/>
    <property type="match status" value="1"/>
</dbReference>
<proteinExistence type="inferred from homology"/>
<dbReference type="InterPro" id="IPR036249">
    <property type="entry name" value="Thioredoxin-like_sf"/>
</dbReference>
<evidence type="ECO:0000313" key="9">
    <source>
        <dbReference type="Proteomes" id="UP000604001"/>
    </source>
</evidence>
<dbReference type="EMBL" id="JACMYC010000002">
    <property type="protein sequence ID" value="MBC2959388.1"/>
    <property type="molecule type" value="Genomic_DNA"/>
</dbReference>
<evidence type="ECO:0000256" key="4">
    <source>
        <dbReference type="ARBA" id="ARBA00023157"/>
    </source>
</evidence>
<comment type="caution">
    <text evidence="8">The sequence shown here is derived from an EMBL/GenBank/DDBJ whole genome shotgun (WGS) entry which is preliminary data.</text>
</comment>
<evidence type="ECO:0000256" key="1">
    <source>
        <dbReference type="ARBA" id="ARBA00005791"/>
    </source>
</evidence>
<dbReference type="SUPFAM" id="SSF52833">
    <property type="entry name" value="Thioredoxin-like"/>
    <property type="match status" value="1"/>
</dbReference>
<dbReference type="PANTHER" id="PTHR13887:SF14">
    <property type="entry name" value="DISULFIDE BOND FORMATION PROTEIN D"/>
    <property type="match status" value="1"/>
</dbReference>
<keyword evidence="5" id="KW-0676">Redox-active center</keyword>
<evidence type="ECO:0000313" key="8">
    <source>
        <dbReference type="EMBL" id="MBC2959388.1"/>
    </source>
</evidence>
<evidence type="ECO:0000256" key="5">
    <source>
        <dbReference type="ARBA" id="ARBA00023284"/>
    </source>
</evidence>
<gene>
    <name evidence="8" type="ORF">H7344_03645</name>
</gene>
<name>A0ABR6U5F3_9ACTN</name>
<keyword evidence="2" id="KW-0732">Signal</keyword>
<keyword evidence="4" id="KW-1015">Disulfide bond</keyword>
<dbReference type="CDD" id="cd02972">
    <property type="entry name" value="DsbA_family"/>
    <property type="match status" value="1"/>
</dbReference>
<organism evidence="8 9">
    <name type="scientific">Nocardioides deserti</name>
    <dbReference type="NCBI Taxonomy" id="1588644"/>
    <lineage>
        <taxon>Bacteria</taxon>
        <taxon>Bacillati</taxon>
        <taxon>Actinomycetota</taxon>
        <taxon>Actinomycetes</taxon>
        <taxon>Propionibacteriales</taxon>
        <taxon>Nocardioidaceae</taxon>
        <taxon>Nocardioides</taxon>
    </lineage>
</organism>
<keyword evidence="3" id="KW-0560">Oxidoreductase</keyword>
<dbReference type="RefSeq" id="WP_186344683.1">
    <property type="nucleotide sequence ID" value="NZ_BMMR01000002.1"/>
</dbReference>
<dbReference type="PANTHER" id="PTHR13887">
    <property type="entry name" value="GLUTATHIONE S-TRANSFERASE KAPPA"/>
    <property type="match status" value="1"/>
</dbReference>
<dbReference type="InterPro" id="IPR013766">
    <property type="entry name" value="Thioredoxin_domain"/>
</dbReference>
<evidence type="ECO:0000256" key="2">
    <source>
        <dbReference type="ARBA" id="ARBA00022729"/>
    </source>
</evidence>